<reference evidence="3" key="1">
    <citation type="submission" date="2006-12" db="EMBL/GenBank/DDBJ databases">
        <title>Complete sequence of chromosome 1 of Verminephrobacter eiseniae EF01-2.</title>
        <authorList>
            <person name="Copeland A."/>
            <person name="Lucas S."/>
            <person name="Lapidus A."/>
            <person name="Barry K."/>
            <person name="Detter J.C."/>
            <person name="Glavina del Rio T."/>
            <person name="Dalin E."/>
            <person name="Tice H."/>
            <person name="Pitluck S."/>
            <person name="Chertkov O."/>
            <person name="Brettin T."/>
            <person name="Bruce D."/>
            <person name="Han C."/>
            <person name="Tapia R."/>
            <person name="Gilna P."/>
            <person name="Schmutz J."/>
            <person name="Larimer F."/>
            <person name="Land M."/>
            <person name="Hauser L."/>
            <person name="Kyrpides N."/>
            <person name="Kim E."/>
            <person name="Stahl D."/>
            <person name="Richardson P."/>
        </authorList>
    </citation>
    <scope>NUCLEOTIDE SEQUENCE [LARGE SCALE GENOMIC DNA]</scope>
    <source>
        <strain evidence="3">EF01-2</strain>
    </source>
</reference>
<dbReference type="HOGENOM" id="CLU_089574_13_3_4"/>
<dbReference type="InterPro" id="IPR052204">
    <property type="entry name" value="PpiC/parvulin_rotamase"/>
</dbReference>
<dbReference type="AlphaFoldDB" id="A1WKE0"/>
<dbReference type="eggNOG" id="COG0607">
    <property type="taxonomic scope" value="Bacteria"/>
</dbReference>
<dbReference type="InterPro" id="IPR036873">
    <property type="entry name" value="Rhodanese-like_dom_sf"/>
</dbReference>
<dbReference type="Gene3D" id="3.40.250.10">
    <property type="entry name" value="Rhodanese-like domain"/>
    <property type="match status" value="1"/>
</dbReference>
<dbReference type="Pfam" id="PF00581">
    <property type="entry name" value="Rhodanese"/>
    <property type="match status" value="1"/>
</dbReference>
<proteinExistence type="predicted"/>
<dbReference type="InterPro" id="IPR001763">
    <property type="entry name" value="Rhodanese-like_dom"/>
</dbReference>
<dbReference type="Proteomes" id="UP000000374">
    <property type="component" value="Chromosome"/>
</dbReference>
<dbReference type="GeneID" id="76460914"/>
<evidence type="ECO:0000259" key="1">
    <source>
        <dbReference type="PROSITE" id="PS50206"/>
    </source>
</evidence>
<name>A1WKE0_VEREI</name>
<organism evidence="2 3">
    <name type="scientific">Verminephrobacter eiseniae (strain EF01-2)</name>
    <dbReference type="NCBI Taxonomy" id="391735"/>
    <lineage>
        <taxon>Bacteria</taxon>
        <taxon>Pseudomonadati</taxon>
        <taxon>Pseudomonadota</taxon>
        <taxon>Betaproteobacteria</taxon>
        <taxon>Burkholderiales</taxon>
        <taxon>Comamonadaceae</taxon>
        <taxon>Verminephrobacter</taxon>
    </lineage>
</organism>
<accession>A1WKE0</accession>
<dbReference type="SUPFAM" id="SSF52821">
    <property type="entry name" value="Rhodanese/Cell cycle control phosphatase"/>
    <property type="match status" value="1"/>
</dbReference>
<dbReference type="EMBL" id="CP000542">
    <property type="protein sequence ID" value="ABM58097.1"/>
    <property type="molecule type" value="Genomic_DNA"/>
</dbReference>
<dbReference type="KEGG" id="vei:Veis_2351"/>
<dbReference type="RefSeq" id="WP_011810100.1">
    <property type="nucleotide sequence ID" value="NC_008786.1"/>
</dbReference>
<dbReference type="SMART" id="SM00450">
    <property type="entry name" value="RHOD"/>
    <property type="match status" value="1"/>
</dbReference>
<evidence type="ECO:0000313" key="2">
    <source>
        <dbReference type="EMBL" id="ABM58097.1"/>
    </source>
</evidence>
<protein>
    <submittedName>
        <fullName evidence="2">Rhodanese domain protein</fullName>
    </submittedName>
</protein>
<feature type="domain" description="Rhodanese" evidence="1">
    <location>
        <begin position="17"/>
        <end position="109"/>
    </location>
</feature>
<dbReference type="PANTHER" id="PTHR43629">
    <property type="entry name" value="PEPTIDYL-PROLYL CIS-TRANS ISOMERASE"/>
    <property type="match status" value="1"/>
</dbReference>
<dbReference type="OrthoDB" id="9811849at2"/>
<keyword evidence="3" id="KW-1185">Reference proteome</keyword>
<dbReference type="PROSITE" id="PS50206">
    <property type="entry name" value="RHODANESE_3"/>
    <property type="match status" value="1"/>
</dbReference>
<dbReference type="STRING" id="391735.Veis_2351"/>
<dbReference type="PANTHER" id="PTHR43629:SF2">
    <property type="entry name" value="RHODANESE-LIKE_PPIC DOMAIN-CONTAINING PROTEIN 12, CHLOROPLASTIC"/>
    <property type="match status" value="1"/>
</dbReference>
<sequence>MIDHIRPAQLPAWFAAAGPRPLVLDVREPWERQTASVHAQGFELLAIPMGALPASLATLDPARAIACLCHHGTRSLRVAEFLAQHGFDRVANITGGIDAWSQEIDPAVPRY</sequence>
<gene>
    <name evidence="2" type="ordered locus">Veis_2351</name>
</gene>
<evidence type="ECO:0000313" key="3">
    <source>
        <dbReference type="Proteomes" id="UP000000374"/>
    </source>
</evidence>